<dbReference type="RefSeq" id="WP_211683606.1">
    <property type="nucleotide sequence ID" value="NZ_JAGRQH010000251.1"/>
</dbReference>
<organism evidence="1 2">
    <name type="scientific">Neokomagataea anthophila</name>
    <dbReference type="NCBI Taxonomy" id="2826925"/>
    <lineage>
        <taxon>Bacteria</taxon>
        <taxon>Pseudomonadati</taxon>
        <taxon>Pseudomonadota</taxon>
        <taxon>Alphaproteobacteria</taxon>
        <taxon>Acetobacterales</taxon>
        <taxon>Acetobacteraceae</taxon>
        <taxon>Neokomagataea</taxon>
    </lineage>
</organism>
<name>A0ABS5EAF5_9PROT</name>
<accession>A0ABS5EAF5</accession>
<dbReference type="InterPro" id="IPR036921">
    <property type="entry name" value="PurM-like_N_sf"/>
</dbReference>
<reference evidence="1 2" key="1">
    <citation type="submission" date="2021-04" db="EMBL/GenBank/DDBJ databases">
        <title>The complete genome sequence of Neokomagataea sp. TBRC 2177.</title>
        <authorList>
            <person name="Charoenyingcharoen P."/>
            <person name="Yukphan P."/>
        </authorList>
    </citation>
    <scope>NUCLEOTIDE SEQUENCE [LARGE SCALE GENOMIC DNA]</scope>
    <source>
        <strain evidence="1 2">TBRC 2177</strain>
    </source>
</reference>
<dbReference type="PANTHER" id="PTHR43555:SF1">
    <property type="entry name" value="PHOSPHORIBOSYLFORMYLGLYCINAMIDINE SYNTHASE SUBUNIT PURL"/>
    <property type="match status" value="1"/>
</dbReference>
<evidence type="ECO:0000313" key="2">
    <source>
        <dbReference type="Proteomes" id="UP000677812"/>
    </source>
</evidence>
<dbReference type="InterPro" id="IPR010074">
    <property type="entry name" value="PRibForGlyAmidine_synth_PurL"/>
</dbReference>
<comment type="caution">
    <text evidence="1">The sequence shown here is derived from an EMBL/GenBank/DDBJ whole genome shotgun (WGS) entry which is preliminary data.</text>
</comment>
<dbReference type="EMBL" id="JAGRQH010000251">
    <property type="protein sequence ID" value="MBR0560875.1"/>
    <property type="molecule type" value="Genomic_DNA"/>
</dbReference>
<proteinExistence type="predicted"/>
<gene>
    <name evidence="1" type="ORF">KB213_12600</name>
</gene>
<protein>
    <submittedName>
        <fullName evidence="1">Uncharacterized protein</fullName>
    </submittedName>
</protein>
<dbReference type="SUPFAM" id="SSF55326">
    <property type="entry name" value="PurM N-terminal domain-like"/>
    <property type="match status" value="1"/>
</dbReference>
<keyword evidence="2" id="KW-1185">Reference proteome</keyword>
<dbReference type="Proteomes" id="UP000677812">
    <property type="component" value="Unassembled WGS sequence"/>
</dbReference>
<dbReference type="PANTHER" id="PTHR43555">
    <property type="entry name" value="PHOSPHORIBOSYLFORMYLGLYCINAMIDINE SYNTHASE SUBUNIT PURL"/>
    <property type="match status" value="1"/>
</dbReference>
<feature type="non-terminal residue" evidence="1">
    <location>
        <position position="71"/>
    </location>
</feature>
<sequence>DLASRSWIWTNYDIIVGGQTVKRTGGDDAAIVRVDENKLGLALTTYCTPRYCQAETNAGGAQAVVEAWRNI</sequence>
<evidence type="ECO:0000313" key="1">
    <source>
        <dbReference type="EMBL" id="MBR0560875.1"/>
    </source>
</evidence>
<feature type="non-terminal residue" evidence="1">
    <location>
        <position position="1"/>
    </location>
</feature>
<dbReference type="Gene3D" id="3.30.1330.10">
    <property type="entry name" value="PurM-like, N-terminal domain"/>
    <property type="match status" value="1"/>
</dbReference>